<dbReference type="AlphaFoldDB" id="X1MCT5"/>
<accession>X1MCT5</accession>
<sequence length="46" mass="5490">MKYWRRIKASEEGQDLFTLVKDVKNLIKSEDAQNIFKETKEVLAEF</sequence>
<organism evidence="1">
    <name type="scientific">marine sediment metagenome</name>
    <dbReference type="NCBI Taxonomy" id="412755"/>
    <lineage>
        <taxon>unclassified sequences</taxon>
        <taxon>metagenomes</taxon>
        <taxon>ecological metagenomes</taxon>
    </lineage>
</organism>
<feature type="non-terminal residue" evidence="1">
    <location>
        <position position="46"/>
    </location>
</feature>
<proteinExistence type="predicted"/>
<evidence type="ECO:0000313" key="1">
    <source>
        <dbReference type="EMBL" id="GAI04184.1"/>
    </source>
</evidence>
<reference evidence="1" key="1">
    <citation type="journal article" date="2014" name="Front. Microbiol.">
        <title>High frequency of phylogenetically diverse reductive dehalogenase-homologous genes in deep subseafloor sedimentary metagenomes.</title>
        <authorList>
            <person name="Kawai M."/>
            <person name="Futagami T."/>
            <person name="Toyoda A."/>
            <person name="Takaki Y."/>
            <person name="Nishi S."/>
            <person name="Hori S."/>
            <person name="Arai W."/>
            <person name="Tsubouchi T."/>
            <person name="Morono Y."/>
            <person name="Uchiyama I."/>
            <person name="Ito T."/>
            <person name="Fujiyama A."/>
            <person name="Inagaki F."/>
            <person name="Takami H."/>
        </authorList>
    </citation>
    <scope>NUCLEOTIDE SEQUENCE</scope>
    <source>
        <strain evidence="1">Expedition CK06-06</strain>
    </source>
</reference>
<gene>
    <name evidence="1" type="ORF">S06H3_14617</name>
</gene>
<name>X1MCT5_9ZZZZ</name>
<comment type="caution">
    <text evidence="1">The sequence shown here is derived from an EMBL/GenBank/DDBJ whole genome shotgun (WGS) entry which is preliminary data.</text>
</comment>
<dbReference type="EMBL" id="BARV01007153">
    <property type="protein sequence ID" value="GAI04184.1"/>
    <property type="molecule type" value="Genomic_DNA"/>
</dbReference>
<protein>
    <submittedName>
        <fullName evidence="1">Uncharacterized protein</fullName>
    </submittedName>
</protein>